<evidence type="ECO:0000313" key="2">
    <source>
        <dbReference type="Proteomes" id="UP001165042"/>
    </source>
</evidence>
<sequence>MSGRRRRDVGGRVARRDMGVCLGACMGDGASGRRRRDMGWCVWAPGGTWSGWALVWKWASGGG</sequence>
<dbReference type="AlphaFoldDB" id="A0A9W6QLA9"/>
<proteinExistence type="predicted"/>
<organism evidence="1 2">
    <name type="scientific">Actinokineospora globicatena</name>
    <dbReference type="NCBI Taxonomy" id="103729"/>
    <lineage>
        <taxon>Bacteria</taxon>
        <taxon>Bacillati</taxon>
        <taxon>Actinomycetota</taxon>
        <taxon>Actinomycetes</taxon>
        <taxon>Pseudonocardiales</taxon>
        <taxon>Pseudonocardiaceae</taxon>
        <taxon>Actinokineospora</taxon>
    </lineage>
</organism>
<keyword evidence="2" id="KW-1185">Reference proteome</keyword>
<comment type="caution">
    <text evidence="1">The sequence shown here is derived from an EMBL/GenBank/DDBJ whole genome shotgun (WGS) entry which is preliminary data.</text>
</comment>
<name>A0A9W6QLA9_9PSEU</name>
<reference evidence="1" key="1">
    <citation type="submission" date="2023-02" db="EMBL/GenBank/DDBJ databases">
        <title>Actinokineospora globicatena NBRC 15670.</title>
        <authorList>
            <person name="Ichikawa N."/>
            <person name="Sato H."/>
            <person name="Tonouchi N."/>
        </authorList>
    </citation>
    <scope>NUCLEOTIDE SEQUENCE</scope>
    <source>
        <strain evidence="1">NBRC 15670</strain>
    </source>
</reference>
<protein>
    <submittedName>
        <fullName evidence="1">Uncharacterized protein</fullName>
    </submittedName>
</protein>
<dbReference type="Proteomes" id="UP001165042">
    <property type="component" value="Unassembled WGS sequence"/>
</dbReference>
<accession>A0A9W6QLA9</accession>
<evidence type="ECO:0000313" key="1">
    <source>
        <dbReference type="EMBL" id="GLW92543.1"/>
    </source>
</evidence>
<gene>
    <name evidence="1" type="ORF">Aglo03_33590</name>
</gene>
<dbReference type="EMBL" id="BSSD01000005">
    <property type="protein sequence ID" value="GLW92543.1"/>
    <property type="molecule type" value="Genomic_DNA"/>
</dbReference>